<keyword evidence="5" id="KW-1185">Reference proteome</keyword>
<feature type="region of interest" description="Disordered" evidence="3">
    <location>
        <begin position="412"/>
        <end position="513"/>
    </location>
</feature>
<evidence type="ECO:0000256" key="2">
    <source>
        <dbReference type="ARBA" id="ARBA00019689"/>
    </source>
</evidence>
<dbReference type="Pfam" id="PF04004">
    <property type="entry name" value="Leo1"/>
    <property type="match status" value="1"/>
</dbReference>
<dbReference type="Proteomes" id="UP001642483">
    <property type="component" value="Unassembled WGS sequence"/>
</dbReference>
<sequence length="530" mass="60315">MIENFIKPFAHIQSILCKLYRYFAKMDENQLFGSDSENSAVSDEDDENVAQSPGKNLFGDSSSDDADNTVEQENEATEDEAENIAEHEDAESGSDDSDVMENPQEVDAESDAEYMSDRDGADHDEHAGESYDEAEEDHQAVDQDDSDDSEIGNRKQRLIKDDSDQSSNADNQETEEVNNLFGDASDISSDEEGGDNKNEKIEVDEETPAAPEEKEAVETIIEVEMPKISTNLGSAIHFVRFPNFISVEPRPFDPSVYEDEIEEDELLDEEGRTRLKLKVENTIRWKKYVDENGIELTESNARMVKWSDGSMSMHLGSEIFDVHQMSLQGDHNHLFIRQGTGLQGQAVFKTKLTFRPHSTKSATHKRMTNRLAMRHNQNQQKVRVLPIAGQDPESRKAALMKEEEEQLKAHVRREAQKRRMRERSHARGLNTNYLEDRYEDGTTNDDDDEGISVSAIKNRFKSGSGTTGNRWERPNIYGSDSESEGEKRLINAKRLSSDDDDDFIDNKRKRTEDGEMRKKTYIVDDEDDLE</sequence>
<feature type="compositionally biased region" description="Basic and acidic residues" evidence="3">
    <location>
        <begin position="115"/>
        <end position="129"/>
    </location>
</feature>
<evidence type="ECO:0000256" key="3">
    <source>
        <dbReference type="SAM" id="MobiDB-lite"/>
    </source>
</evidence>
<organism evidence="4 5">
    <name type="scientific">Clavelina lepadiformis</name>
    <name type="common">Light-bulb sea squirt</name>
    <name type="synonym">Ascidia lepadiformis</name>
    <dbReference type="NCBI Taxonomy" id="159417"/>
    <lineage>
        <taxon>Eukaryota</taxon>
        <taxon>Metazoa</taxon>
        <taxon>Chordata</taxon>
        <taxon>Tunicata</taxon>
        <taxon>Ascidiacea</taxon>
        <taxon>Aplousobranchia</taxon>
        <taxon>Clavelinidae</taxon>
        <taxon>Clavelina</taxon>
    </lineage>
</organism>
<gene>
    <name evidence="4" type="ORF">CVLEPA_LOCUS11451</name>
</gene>
<accession>A0ABP0FRF2</accession>
<dbReference type="InterPro" id="IPR007149">
    <property type="entry name" value="Leo1"/>
</dbReference>
<evidence type="ECO:0000313" key="5">
    <source>
        <dbReference type="Proteomes" id="UP001642483"/>
    </source>
</evidence>
<protein>
    <recommendedName>
        <fullName evidence="2">RNA polymerase-associated protein LEO1</fullName>
    </recommendedName>
</protein>
<evidence type="ECO:0000256" key="1">
    <source>
        <dbReference type="ARBA" id="ARBA00010903"/>
    </source>
</evidence>
<feature type="compositionally biased region" description="Basic residues" evidence="3">
    <location>
        <begin position="415"/>
        <end position="426"/>
    </location>
</feature>
<comment type="caution">
    <text evidence="4">The sequence shown here is derived from an EMBL/GenBank/DDBJ whole genome shotgun (WGS) entry which is preliminary data.</text>
</comment>
<feature type="region of interest" description="Disordered" evidence="3">
    <location>
        <begin position="33"/>
        <end position="214"/>
    </location>
</feature>
<name>A0ABP0FRF2_CLALP</name>
<feature type="compositionally biased region" description="Acidic residues" evidence="3">
    <location>
        <begin position="130"/>
        <end position="150"/>
    </location>
</feature>
<feature type="compositionally biased region" description="Basic and acidic residues" evidence="3">
    <location>
        <begin position="504"/>
        <end position="513"/>
    </location>
</feature>
<proteinExistence type="inferred from homology"/>
<feature type="compositionally biased region" description="Acidic residues" evidence="3">
    <location>
        <begin position="62"/>
        <end position="114"/>
    </location>
</feature>
<dbReference type="PANTHER" id="PTHR23146:SF0">
    <property type="entry name" value="RNA POLYMERASE-ASSOCIATED PROTEIN LEO1"/>
    <property type="match status" value="1"/>
</dbReference>
<evidence type="ECO:0000313" key="4">
    <source>
        <dbReference type="EMBL" id="CAK8681231.1"/>
    </source>
</evidence>
<comment type="similarity">
    <text evidence="1">Belongs to the LEO1 family.</text>
</comment>
<dbReference type="PANTHER" id="PTHR23146">
    <property type="entry name" value="LEO1 PROTEIN"/>
    <property type="match status" value="1"/>
</dbReference>
<dbReference type="EMBL" id="CAWYQH010000079">
    <property type="protein sequence ID" value="CAK8681231.1"/>
    <property type="molecule type" value="Genomic_DNA"/>
</dbReference>
<reference evidence="4 5" key="1">
    <citation type="submission" date="2024-02" db="EMBL/GenBank/DDBJ databases">
        <authorList>
            <person name="Daric V."/>
            <person name="Darras S."/>
        </authorList>
    </citation>
    <scope>NUCLEOTIDE SEQUENCE [LARGE SCALE GENOMIC DNA]</scope>
</reference>